<protein>
    <submittedName>
        <fullName evidence="2">Uncharacterized protein</fullName>
    </submittedName>
</protein>
<feature type="compositionally biased region" description="Basic residues" evidence="1">
    <location>
        <begin position="86"/>
        <end position="103"/>
    </location>
</feature>
<feature type="region of interest" description="Disordered" evidence="1">
    <location>
        <begin position="84"/>
        <end position="103"/>
    </location>
</feature>
<dbReference type="AlphaFoldDB" id="A0A8D8YED0"/>
<accession>A0A8D8YED0</accession>
<reference evidence="2" key="1">
    <citation type="submission" date="2021-05" db="EMBL/GenBank/DDBJ databases">
        <authorList>
            <person name="Alioto T."/>
            <person name="Alioto T."/>
            <person name="Gomez Garrido J."/>
        </authorList>
    </citation>
    <scope>NUCLEOTIDE SEQUENCE</scope>
</reference>
<dbReference type="EMBL" id="HBUF01373443">
    <property type="protein sequence ID" value="CAG6727232.1"/>
    <property type="molecule type" value="Transcribed_RNA"/>
</dbReference>
<name>A0A8D8YED0_9HEMI</name>
<proteinExistence type="predicted"/>
<organism evidence="2">
    <name type="scientific">Cacopsylla melanoneura</name>
    <dbReference type="NCBI Taxonomy" id="428564"/>
    <lineage>
        <taxon>Eukaryota</taxon>
        <taxon>Metazoa</taxon>
        <taxon>Ecdysozoa</taxon>
        <taxon>Arthropoda</taxon>
        <taxon>Hexapoda</taxon>
        <taxon>Insecta</taxon>
        <taxon>Pterygota</taxon>
        <taxon>Neoptera</taxon>
        <taxon>Paraneoptera</taxon>
        <taxon>Hemiptera</taxon>
        <taxon>Sternorrhyncha</taxon>
        <taxon>Psylloidea</taxon>
        <taxon>Psyllidae</taxon>
        <taxon>Psyllinae</taxon>
        <taxon>Cacopsylla</taxon>
    </lineage>
</organism>
<evidence type="ECO:0000313" key="2">
    <source>
        <dbReference type="EMBL" id="CAG6727232.1"/>
    </source>
</evidence>
<sequence length="103" mass="11962">MISLSYLINTSCRVKITTEENLESIGGRGLCILFLLTFIKVSNLPTFISRVCTVVVNGLRFAFLFQSYLSTKYWLLRMMSNTDGKKKGRQMHRTRKRIPQKPR</sequence>
<evidence type="ECO:0000256" key="1">
    <source>
        <dbReference type="SAM" id="MobiDB-lite"/>
    </source>
</evidence>